<evidence type="ECO:0000256" key="4">
    <source>
        <dbReference type="ARBA" id="ARBA00022692"/>
    </source>
</evidence>
<dbReference type="Pfam" id="PF00083">
    <property type="entry name" value="Sugar_tr"/>
    <property type="match status" value="1"/>
</dbReference>
<feature type="chain" id="PRO_5024905162" description="Major facilitator superfamily (MFS) profile domain-containing protein" evidence="9">
    <location>
        <begin position="24"/>
        <end position="526"/>
    </location>
</feature>
<dbReference type="Gene3D" id="1.20.1250.20">
    <property type="entry name" value="MFS general substrate transporter like domains"/>
    <property type="match status" value="1"/>
</dbReference>
<comment type="similarity">
    <text evidence="2 7">Belongs to the major facilitator superfamily. Sugar transporter (TC 2.A.1.1) family.</text>
</comment>
<evidence type="ECO:0000256" key="6">
    <source>
        <dbReference type="ARBA" id="ARBA00023136"/>
    </source>
</evidence>
<evidence type="ECO:0000259" key="10">
    <source>
        <dbReference type="PROSITE" id="PS50850"/>
    </source>
</evidence>
<dbReference type="EMBL" id="SWFS01000345">
    <property type="protein sequence ID" value="KAA8909271.1"/>
    <property type="molecule type" value="Genomic_DNA"/>
</dbReference>
<evidence type="ECO:0000256" key="5">
    <source>
        <dbReference type="ARBA" id="ARBA00022989"/>
    </source>
</evidence>
<feature type="transmembrane region" description="Helical" evidence="8">
    <location>
        <begin position="309"/>
        <end position="326"/>
    </location>
</feature>
<evidence type="ECO:0000256" key="1">
    <source>
        <dbReference type="ARBA" id="ARBA00004141"/>
    </source>
</evidence>
<keyword evidence="4 8" id="KW-0812">Transmembrane</keyword>
<dbReference type="GO" id="GO:0005351">
    <property type="term" value="F:carbohydrate:proton symporter activity"/>
    <property type="evidence" value="ECO:0007669"/>
    <property type="project" value="TreeGrafter"/>
</dbReference>
<dbReference type="InterPro" id="IPR005829">
    <property type="entry name" value="Sugar_transporter_CS"/>
</dbReference>
<keyword evidence="5 8" id="KW-1133">Transmembrane helix</keyword>
<keyword evidence="6 8" id="KW-0472">Membrane</keyword>
<dbReference type="InterPro" id="IPR005828">
    <property type="entry name" value="MFS_sugar_transport-like"/>
</dbReference>
<evidence type="ECO:0000256" key="8">
    <source>
        <dbReference type="SAM" id="Phobius"/>
    </source>
</evidence>
<feature type="transmembrane region" description="Helical" evidence="8">
    <location>
        <begin position="87"/>
        <end position="107"/>
    </location>
</feature>
<feature type="transmembrane region" description="Helical" evidence="8">
    <location>
        <begin position="374"/>
        <end position="393"/>
    </location>
</feature>
<evidence type="ECO:0000256" key="2">
    <source>
        <dbReference type="ARBA" id="ARBA00010992"/>
    </source>
</evidence>
<dbReference type="PANTHER" id="PTHR48022:SF2">
    <property type="entry name" value="PLASTIDIC GLUCOSE TRANSPORTER 4"/>
    <property type="match status" value="1"/>
</dbReference>
<evidence type="ECO:0000256" key="3">
    <source>
        <dbReference type="ARBA" id="ARBA00022448"/>
    </source>
</evidence>
<dbReference type="PROSITE" id="PS50850">
    <property type="entry name" value="MFS"/>
    <property type="match status" value="1"/>
</dbReference>
<dbReference type="InterPro" id="IPR036259">
    <property type="entry name" value="MFS_trans_sf"/>
</dbReference>
<dbReference type="InterPro" id="IPR020846">
    <property type="entry name" value="MFS_dom"/>
</dbReference>
<feature type="transmembrane region" description="Helical" evidence="8">
    <location>
        <begin position="177"/>
        <end position="198"/>
    </location>
</feature>
<feature type="transmembrane region" description="Helical" evidence="8">
    <location>
        <begin position="56"/>
        <end position="80"/>
    </location>
</feature>
<dbReference type="InterPro" id="IPR003663">
    <property type="entry name" value="Sugar/inositol_transpt"/>
</dbReference>
<feature type="domain" description="Major facilitator superfamily (MFS) profile" evidence="10">
    <location>
        <begin position="17"/>
        <end position="459"/>
    </location>
</feature>
<dbReference type="PROSITE" id="PS51257">
    <property type="entry name" value="PROKAR_LIPOPROTEIN"/>
    <property type="match status" value="1"/>
</dbReference>
<name>A0A642V5J2_9ASCO</name>
<dbReference type="AlphaFoldDB" id="A0A642V5J2"/>
<dbReference type="VEuPathDB" id="FungiDB:TRICI_004583"/>
<evidence type="ECO:0000313" key="12">
    <source>
        <dbReference type="Proteomes" id="UP000761534"/>
    </source>
</evidence>
<comment type="caution">
    <text evidence="11">The sequence shown here is derived from an EMBL/GenBank/DDBJ whole genome shotgun (WGS) entry which is preliminary data.</text>
</comment>
<dbReference type="SUPFAM" id="SSF103473">
    <property type="entry name" value="MFS general substrate transporter"/>
    <property type="match status" value="1"/>
</dbReference>
<organism evidence="11 12">
    <name type="scientific">Trichomonascus ciferrii</name>
    <dbReference type="NCBI Taxonomy" id="44093"/>
    <lineage>
        <taxon>Eukaryota</taxon>
        <taxon>Fungi</taxon>
        <taxon>Dikarya</taxon>
        <taxon>Ascomycota</taxon>
        <taxon>Saccharomycotina</taxon>
        <taxon>Dipodascomycetes</taxon>
        <taxon>Dipodascales</taxon>
        <taxon>Trichomonascaceae</taxon>
        <taxon>Trichomonascus</taxon>
        <taxon>Trichomonascus ciferrii complex</taxon>
    </lineage>
</organism>
<comment type="subcellular location">
    <subcellularLocation>
        <location evidence="1">Membrane</location>
        <topology evidence="1">Multi-pass membrane protein</topology>
    </subcellularLocation>
</comment>
<feature type="transmembrane region" description="Helical" evidence="8">
    <location>
        <begin position="146"/>
        <end position="171"/>
    </location>
</feature>
<reference evidence="11" key="1">
    <citation type="journal article" date="2019" name="G3 (Bethesda)">
        <title>Genome Assemblies of Two Rare Opportunistic Yeast Pathogens: Diutina rugosa (syn. Candida rugosa) and Trichomonascus ciferrii (syn. Candida ciferrii).</title>
        <authorList>
            <person name="Mixao V."/>
            <person name="Saus E."/>
            <person name="Hansen A.P."/>
            <person name="Lass-Florl C."/>
            <person name="Gabaldon T."/>
        </authorList>
    </citation>
    <scope>NUCLEOTIDE SEQUENCE</scope>
    <source>
        <strain evidence="11">CBS 4856</strain>
    </source>
</reference>
<evidence type="ECO:0000256" key="9">
    <source>
        <dbReference type="SAM" id="SignalP"/>
    </source>
</evidence>
<keyword evidence="9" id="KW-0732">Signal</keyword>
<dbReference type="FunFam" id="1.20.1250.20:FF:000134">
    <property type="entry name" value="MFS sugar transporter protein"/>
    <property type="match status" value="1"/>
</dbReference>
<dbReference type="PROSITE" id="PS00217">
    <property type="entry name" value="SUGAR_TRANSPORT_2"/>
    <property type="match status" value="1"/>
</dbReference>
<dbReference type="PRINTS" id="PR00171">
    <property type="entry name" value="SUGRTRNSPORT"/>
</dbReference>
<feature type="transmembrane region" description="Helical" evidence="8">
    <location>
        <begin position="333"/>
        <end position="354"/>
    </location>
</feature>
<evidence type="ECO:0000313" key="11">
    <source>
        <dbReference type="EMBL" id="KAA8909271.1"/>
    </source>
</evidence>
<keyword evidence="12" id="KW-1185">Reference proteome</keyword>
<protein>
    <recommendedName>
        <fullName evidence="10">Major facilitator superfamily (MFS) profile domain-containing protein</fullName>
    </recommendedName>
</protein>
<feature type="transmembrane region" description="Helical" evidence="8">
    <location>
        <begin position="269"/>
        <end position="289"/>
    </location>
</feature>
<dbReference type="PANTHER" id="PTHR48022">
    <property type="entry name" value="PLASTIDIC GLUCOSE TRANSPORTER 4"/>
    <property type="match status" value="1"/>
</dbReference>
<dbReference type="InterPro" id="IPR050360">
    <property type="entry name" value="MFS_Sugar_Transporters"/>
</dbReference>
<feature type="transmembrane region" description="Helical" evidence="8">
    <location>
        <begin position="113"/>
        <end position="134"/>
    </location>
</feature>
<dbReference type="GO" id="GO:0016020">
    <property type="term" value="C:membrane"/>
    <property type="evidence" value="ECO:0007669"/>
    <property type="project" value="UniProtKB-SubCell"/>
</dbReference>
<feature type="signal peptide" evidence="9">
    <location>
        <begin position="1"/>
        <end position="23"/>
    </location>
</feature>
<dbReference type="NCBIfam" id="TIGR00879">
    <property type="entry name" value="SP"/>
    <property type="match status" value="1"/>
</dbReference>
<sequence length="526" mass="58618">MQHPIQKLRGFWLLFFLTAGCMSTQGLFGFDSGVYGGISATDSWKEHFPEVADANIAGITSSCFSLGAFVGCLVTLFWLGDKLGRRWTIMTGMIINTVSVLLQVTAFSLPQMIVGRVINGFGIGITSSTAPAFQAECSPAHVRGRLVVLGSLTNTFGVWIAGWVNFGIIYASGDVTWRFPLALQYIFIIIPCMILPFVPESPRWLFFKGREEEGLLALSKFHNDEISSEVVQKESASMLEAIYSERENHLPFMDILRCKDSTQNLRRMLLGCFSMVFQQLSGVNGLGYYMPTLLEDIGLSGVASRGFTAGYNTMYMLSAFACLLIIDRAGRRPMLFGGSIGMTAAYLLAAFSILGFQKNPDIKTPLQKLTIASFFIYYFCYGITYAKLPWVILSELPSVSNRTAAAGAATATNWMGSFIVTQFTPPGIENLNTWGFYLLFACFCLSYLPLTYLFYPETMNRTLEDIDEIFLRSKSIFVFQDKVLTQKARPQYLIDREAERIAAMQNARMEQGKADSIHHVENSPKV</sequence>
<dbReference type="Proteomes" id="UP000761534">
    <property type="component" value="Unassembled WGS sequence"/>
</dbReference>
<accession>A0A642V5J2</accession>
<evidence type="ECO:0000256" key="7">
    <source>
        <dbReference type="RuleBase" id="RU003346"/>
    </source>
</evidence>
<feature type="transmembrane region" description="Helical" evidence="8">
    <location>
        <begin position="436"/>
        <end position="455"/>
    </location>
</feature>
<proteinExistence type="inferred from homology"/>
<dbReference type="OrthoDB" id="6133115at2759"/>
<keyword evidence="3 7" id="KW-0813">Transport</keyword>
<gene>
    <name evidence="11" type="ORF">TRICI_004583</name>
</gene>
<feature type="transmembrane region" description="Helical" evidence="8">
    <location>
        <begin position="405"/>
        <end position="424"/>
    </location>
</feature>